<name>A0A251Z316_9MICO</name>
<dbReference type="AlphaFoldDB" id="A0A251Z316"/>
<dbReference type="EMBL" id="MDJW01000008">
    <property type="protein sequence ID" value="OUE20922.1"/>
    <property type="molecule type" value="Genomic_DNA"/>
</dbReference>
<proteinExistence type="predicted"/>
<sequence length="78" mass="8457">MDVDADHATYVDGMNISYKKRAVNLGFGIGIAFLVVGLLMIWFLPAVWSGWATFVVVVGVLAALVGFVFAIVPARDQR</sequence>
<reference evidence="1 2" key="1">
    <citation type="submission" date="2016-08" db="EMBL/GenBank/DDBJ databases">
        <title>Genome sequence of Clavibacter michiganensis spp strain CFBP7494.</title>
        <authorList>
            <person name="Thapa S.P."/>
            <person name="Coaker G."/>
            <person name="Jacques M.-A."/>
        </authorList>
    </citation>
    <scope>NUCLEOTIDE SEQUENCE [LARGE SCALE GENOMIC DNA]</scope>
    <source>
        <strain evidence="1">CFBP7494</strain>
    </source>
</reference>
<gene>
    <name evidence="1" type="ORF">BFL34_01740</name>
</gene>
<evidence type="ECO:0000313" key="1">
    <source>
        <dbReference type="EMBL" id="OUE20922.1"/>
    </source>
</evidence>
<accession>A0A251Z316</accession>
<dbReference type="Proteomes" id="UP000194837">
    <property type="component" value="Unassembled WGS sequence"/>
</dbReference>
<comment type="caution">
    <text evidence="1">The sequence shown here is derived from an EMBL/GenBank/DDBJ whole genome shotgun (WGS) entry which is preliminary data.</text>
</comment>
<evidence type="ECO:0000313" key="2">
    <source>
        <dbReference type="Proteomes" id="UP000194837"/>
    </source>
</evidence>
<organism evidence="1 2">
    <name type="scientific">Clavibacter michiganensis</name>
    <dbReference type="NCBI Taxonomy" id="28447"/>
    <lineage>
        <taxon>Bacteria</taxon>
        <taxon>Bacillati</taxon>
        <taxon>Actinomycetota</taxon>
        <taxon>Actinomycetes</taxon>
        <taxon>Micrococcales</taxon>
        <taxon>Microbacteriaceae</taxon>
        <taxon>Clavibacter</taxon>
    </lineage>
</organism>
<protein>
    <submittedName>
        <fullName evidence="1">Uncharacterized protein</fullName>
    </submittedName>
</protein>